<dbReference type="GO" id="GO:0006355">
    <property type="term" value="P:regulation of DNA-templated transcription"/>
    <property type="evidence" value="ECO:0007669"/>
    <property type="project" value="InterPro"/>
</dbReference>
<dbReference type="SUPFAM" id="SSF52172">
    <property type="entry name" value="CheY-like"/>
    <property type="match status" value="1"/>
</dbReference>
<gene>
    <name evidence="6" type="ORF">ESP62_004750</name>
</gene>
<dbReference type="Gene3D" id="1.10.10.10">
    <property type="entry name" value="Winged helix-like DNA-binding domain superfamily/Winged helix DNA-binding domain"/>
    <property type="match status" value="1"/>
</dbReference>
<dbReference type="InterPro" id="IPR011006">
    <property type="entry name" value="CheY-like_superfamily"/>
</dbReference>
<protein>
    <submittedName>
        <fullName evidence="6">Response regulator transcription factor</fullName>
    </submittedName>
</protein>
<evidence type="ECO:0000313" key="7">
    <source>
        <dbReference type="Proteomes" id="UP001515100"/>
    </source>
</evidence>
<dbReference type="PRINTS" id="PR00038">
    <property type="entry name" value="HTHLUXR"/>
</dbReference>
<dbReference type="InterPro" id="IPR001789">
    <property type="entry name" value="Sig_transdc_resp-reg_receiver"/>
</dbReference>
<keyword evidence="1" id="KW-0805">Transcription regulation</keyword>
<keyword evidence="3" id="KW-0804">Transcription</keyword>
<dbReference type="EMBL" id="SDPP02000001">
    <property type="protein sequence ID" value="KAA1380491.1"/>
    <property type="molecule type" value="Genomic_DNA"/>
</dbReference>
<dbReference type="OrthoDB" id="3476822at2"/>
<organism evidence="6 7">
    <name type="scientific">Aeromicrobium fastidiosum</name>
    <dbReference type="NCBI Taxonomy" id="52699"/>
    <lineage>
        <taxon>Bacteria</taxon>
        <taxon>Bacillati</taxon>
        <taxon>Actinomycetota</taxon>
        <taxon>Actinomycetes</taxon>
        <taxon>Propionibacteriales</taxon>
        <taxon>Nocardioidaceae</taxon>
        <taxon>Aeromicrobium</taxon>
    </lineage>
</organism>
<dbReference type="GO" id="GO:0003677">
    <property type="term" value="F:DNA binding"/>
    <property type="evidence" value="ECO:0007669"/>
    <property type="project" value="UniProtKB-KW"/>
</dbReference>
<proteinExistence type="predicted"/>
<evidence type="ECO:0000259" key="5">
    <source>
        <dbReference type="PROSITE" id="PS50110"/>
    </source>
</evidence>
<comment type="caution">
    <text evidence="6">The sequence shown here is derived from an EMBL/GenBank/DDBJ whole genome shotgun (WGS) entry which is preliminary data.</text>
</comment>
<dbReference type="InterPro" id="IPR036388">
    <property type="entry name" value="WH-like_DNA-bd_sf"/>
</dbReference>
<feature type="modified residue" description="4-aspartylphosphate" evidence="4">
    <location>
        <position position="56"/>
    </location>
</feature>
<keyword evidence="4" id="KW-0597">Phosphoprotein</keyword>
<feature type="domain" description="Response regulatory" evidence="5">
    <location>
        <begin position="10"/>
        <end position="124"/>
    </location>
</feature>
<dbReference type="AlphaFoldDB" id="A0A641ATY7"/>
<dbReference type="Gene3D" id="3.40.50.2300">
    <property type="match status" value="1"/>
</dbReference>
<evidence type="ECO:0000256" key="4">
    <source>
        <dbReference type="PROSITE-ProRule" id="PRU00169"/>
    </source>
</evidence>
<evidence type="ECO:0000256" key="1">
    <source>
        <dbReference type="ARBA" id="ARBA00023015"/>
    </source>
</evidence>
<dbReference type="Proteomes" id="UP001515100">
    <property type="component" value="Unassembled WGS sequence"/>
</dbReference>
<dbReference type="PROSITE" id="PS50110">
    <property type="entry name" value="RESPONSE_REGULATORY"/>
    <property type="match status" value="1"/>
</dbReference>
<dbReference type="SMART" id="SM00421">
    <property type="entry name" value="HTH_LUXR"/>
    <property type="match status" value="1"/>
</dbReference>
<dbReference type="SUPFAM" id="SSF46894">
    <property type="entry name" value="C-terminal effector domain of the bipartite response regulators"/>
    <property type="match status" value="1"/>
</dbReference>
<name>A0A641ATY7_9ACTN</name>
<dbReference type="InterPro" id="IPR039420">
    <property type="entry name" value="WalR-like"/>
</dbReference>
<evidence type="ECO:0000313" key="6">
    <source>
        <dbReference type="EMBL" id="KAA1380491.1"/>
    </source>
</evidence>
<reference evidence="6" key="1">
    <citation type="submission" date="2019-09" db="EMBL/GenBank/DDBJ databases">
        <authorList>
            <person name="Li J."/>
        </authorList>
    </citation>
    <scope>NUCLEOTIDE SEQUENCE [LARGE SCALE GENOMIC DNA]</scope>
    <source>
        <strain evidence="6">NRBC 14897</strain>
    </source>
</reference>
<keyword evidence="2" id="KW-0238">DNA-binding</keyword>
<evidence type="ECO:0000256" key="3">
    <source>
        <dbReference type="ARBA" id="ARBA00023163"/>
    </source>
</evidence>
<dbReference type="InterPro" id="IPR016032">
    <property type="entry name" value="Sig_transdc_resp-reg_C-effctor"/>
</dbReference>
<dbReference type="PANTHER" id="PTHR43214:SF24">
    <property type="entry name" value="TRANSCRIPTIONAL REGULATORY PROTEIN NARL-RELATED"/>
    <property type="match status" value="1"/>
</dbReference>
<evidence type="ECO:0000256" key="2">
    <source>
        <dbReference type="ARBA" id="ARBA00023125"/>
    </source>
</evidence>
<keyword evidence="7" id="KW-1185">Reference proteome</keyword>
<dbReference type="PANTHER" id="PTHR43214">
    <property type="entry name" value="TWO-COMPONENT RESPONSE REGULATOR"/>
    <property type="match status" value="1"/>
</dbReference>
<sequence>MSGGGSRRLRVASVDDDTVVRAGLPLLLPMFDFEAQLDSVEALLAERVDVDVVLLDLELDTSTTARSQGGAAVRAVSDAGYNVLIYTNERRREVLAGCLSKGARGVVGKTAPIEVLERAVIAVGAGEVVMTQTMVGLVELADHRGLIGGLTTRQREVLSARARGESFASIGERLFISARTAEDHWANVANTFADYLATHSAADLERHLGLGPGDLLDD</sequence>
<dbReference type="GO" id="GO:0000160">
    <property type="term" value="P:phosphorelay signal transduction system"/>
    <property type="evidence" value="ECO:0007669"/>
    <property type="project" value="InterPro"/>
</dbReference>
<accession>A0A641ATY7</accession>
<dbReference type="Pfam" id="PF00196">
    <property type="entry name" value="GerE"/>
    <property type="match status" value="1"/>
</dbReference>
<dbReference type="InterPro" id="IPR000792">
    <property type="entry name" value="Tscrpt_reg_LuxR_C"/>
</dbReference>